<dbReference type="AlphaFoldDB" id="E6J2B3"/>
<evidence type="ECO:0000256" key="1">
    <source>
        <dbReference type="ARBA" id="ARBA00010923"/>
    </source>
</evidence>
<protein>
    <submittedName>
        <fullName evidence="5">Type I restriction modification DNA specificity domain protein</fullName>
    </submittedName>
</protein>
<evidence type="ECO:0000256" key="2">
    <source>
        <dbReference type="ARBA" id="ARBA00022747"/>
    </source>
</evidence>
<dbReference type="Pfam" id="PF01420">
    <property type="entry name" value="Methylase_S"/>
    <property type="match status" value="2"/>
</dbReference>
<dbReference type="GO" id="GO:0009307">
    <property type="term" value="P:DNA restriction-modification system"/>
    <property type="evidence" value="ECO:0007669"/>
    <property type="project" value="UniProtKB-KW"/>
</dbReference>
<comment type="caution">
    <text evidence="5">The sequence shown here is derived from an EMBL/GenBank/DDBJ whole genome shotgun (WGS) entry which is preliminary data.</text>
</comment>
<dbReference type="SUPFAM" id="SSF116734">
    <property type="entry name" value="DNA methylase specificity domain"/>
    <property type="match status" value="2"/>
</dbReference>
<gene>
    <name evidence="5" type="ORF">HMPREF0813_01403</name>
</gene>
<dbReference type="Gene3D" id="3.90.220.20">
    <property type="entry name" value="DNA methylase specificity domains"/>
    <property type="match status" value="2"/>
</dbReference>
<reference evidence="5 6" key="1">
    <citation type="submission" date="2010-11" db="EMBL/GenBank/DDBJ databases">
        <authorList>
            <person name="Weinstock G."/>
            <person name="Sodergren E."/>
            <person name="Clifton S."/>
            <person name="Fulton L."/>
            <person name="Fulton B."/>
            <person name="Courtney L."/>
            <person name="Fronick C."/>
            <person name="Harrison M."/>
            <person name="Strong C."/>
            <person name="Farmer C."/>
            <person name="Delahaunty K."/>
            <person name="Markovic C."/>
            <person name="Hall O."/>
            <person name="Minx P."/>
            <person name="Tomlinson C."/>
            <person name="Mitreva M."/>
            <person name="Hou S."/>
            <person name="Chen J."/>
            <person name="Wollam A."/>
            <person name="Pepin K.H."/>
            <person name="Johnson M."/>
            <person name="Bhonagiri V."/>
            <person name="Zhang X."/>
            <person name="Suruliraj S."/>
            <person name="Warren W."/>
            <person name="Chinwalla A."/>
            <person name="Mardis E.R."/>
            <person name="Wilson R.K."/>
        </authorList>
    </citation>
    <scope>NUCLEOTIDE SEQUENCE [LARGE SCALE GENOMIC DNA]</scope>
    <source>
        <strain evidence="5 6">F0211</strain>
    </source>
</reference>
<comment type="similarity">
    <text evidence="1">Belongs to the type-I restriction system S methylase family.</text>
</comment>
<feature type="domain" description="Type I restriction modification DNA specificity" evidence="4">
    <location>
        <begin position="5"/>
        <end position="156"/>
    </location>
</feature>
<dbReference type="EMBL" id="AECT01000035">
    <property type="protein sequence ID" value="EFU22049.1"/>
    <property type="molecule type" value="Genomic_DNA"/>
</dbReference>
<dbReference type="CDD" id="cd17291">
    <property type="entry name" value="RMtype1_S_MgeORF438P-TRD-CR_like"/>
    <property type="match status" value="1"/>
</dbReference>
<dbReference type="InterPro" id="IPR052021">
    <property type="entry name" value="Type-I_RS_S_subunit"/>
</dbReference>
<dbReference type="Proteomes" id="UP000002973">
    <property type="component" value="Unassembled WGS sequence"/>
</dbReference>
<name>E6J2B3_STRAP</name>
<evidence type="ECO:0000313" key="6">
    <source>
        <dbReference type="Proteomes" id="UP000002973"/>
    </source>
</evidence>
<dbReference type="InterPro" id="IPR044946">
    <property type="entry name" value="Restrct_endonuc_typeI_TRD_sf"/>
</dbReference>
<dbReference type="PANTHER" id="PTHR30408:SF12">
    <property type="entry name" value="TYPE I RESTRICTION ENZYME MJAVIII SPECIFICITY SUBUNIT"/>
    <property type="match status" value="1"/>
</dbReference>
<dbReference type="REBASE" id="42326">
    <property type="entry name" value="S.San211ORF1401P"/>
</dbReference>
<dbReference type="PANTHER" id="PTHR30408">
    <property type="entry name" value="TYPE-1 RESTRICTION ENZYME ECOKI SPECIFICITY PROTEIN"/>
    <property type="match status" value="1"/>
</dbReference>
<dbReference type="InterPro" id="IPR000055">
    <property type="entry name" value="Restrct_endonuc_typeI_TRD"/>
</dbReference>
<organism evidence="5 6">
    <name type="scientific">Streptococcus anginosus F0211</name>
    <dbReference type="NCBI Taxonomy" id="706437"/>
    <lineage>
        <taxon>Bacteria</taxon>
        <taxon>Bacillati</taxon>
        <taxon>Bacillota</taxon>
        <taxon>Bacilli</taxon>
        <taxon>Lactobacillales</taxon>
        <taxon>Streptococcaceae</taxon>
        <taxon>Streptococcus</taxon>
        <taxon>Streptococcus anginosus group</taxon>
    </lineage>
</organism>
<dbReference type="GO" id="GO:0003677">
    <property type="term" value="F:DNA binding"/>
    <property type="evidence" value="ECO:0007669"/>
    <property type="project" value="UniProtKB-KW"/>
</dbReference>
<evidence type="ECO:0000313" key="5">
    <source>
        <dbReference type="EMBL" id="EFU22049.1"/>
    </source>
</evidence>
<accession>E6J2B3</accession>
<evidence type="ECO:0000259" key="4">
    <source>
        <dbReference type="Pfam" id="PF01420"/>
    </source>
</evidence>
<proteinExistence type="inferred from homology"/>
<keyword evidence="2" id="KW-0680">Restriction system</keyword>
<feature type="domain" description="Type I restriction modification DNA specificity" evidence="4">
    <location>
        <begin position="185"/>
        <end position="337"/>
    </location>
</feature>
<dbReference type="Gene3D" id="1.10.287.1120">
    <property type="entry name" value="Bipartite methylase S protein"/>
    <property type="match status" value="1"/>
</dbReference>
<dbReference type="eggNOG" id="COG0732">
    <property type="taxonomic scope" value="Bacteria"/>
</dbReference>
<keyword evidence="3" id="KW-0238">DNA-binding</keyword>
<evidence type="ECO:0000256" key="3">
    <source>
        <dbReference type="ARBA" id="ARBA00023125"/>
    </source>
</evidence>
<sequence length="357" mass="39649">MVMATVKLGDIAIEAKSSNKGDKTGIRIVGLEHLTPSNVTLSSWSDDTENSFTKEFSKGDVLFGRRRAYLKKAAVAPFDGICSGDITVIRAIEDKVDPDLLPFIIQNDFLFDFAVGKSAGSLSPRVKWTHLKEFAIELPSMPEQSKLAETLWSINETKNAYEDLINKTDELVKSQFIEWFGNEKNTAELGECAFIEKGKIITRDNVVEGDVPVVAAGIEPSCYHNESNRMAGIITVSASGANAGYVNYWNMPIFASDCNTVLTKDTNKLDEVFLYHRLRTMQEEIFLMQRGSGQPHVYAKDLEHIIVPVPNMDAQIRFSAFAEQSDKSKFALQEAIKDLDALSKKIIAENLIPAGKE</sequence>